<reference evidence="2" key="2">
    <citation type="submission" date="2025-08" db="UniProtKB">
        <authorList>
            <consortium name="Ensembl"/>
        </authorList>
    </citation>
    <scope>IDENTIFICATION</scope>
</reference>
<dbReference type="GeneTree" id="ENSGT01140000284336"/>
<reference evidence="3" key="1">
    <citation type="submission" date="2011-08" db="EMBL/GenBank/DDBJ databases">
        <title>The draft genome of Latimeria chalumnae.</title>
        <authorList>
            <person name="Di Palma F."/>
            <person name="Alfoldi J."/>
            <person name="Johnson J."/>
            <person name="Berlin A."/>
            <person name="Gnerre S."/>
            <person name="Jaffe D."/>
            <person name="MacCallum I."/>
            <person name="Young S."/>
            <person name="Walker B.J."/>
            <person name="Lander E."/>
            <person name="Lindblad-Toh K."/>
        </authorList>
    </citation>
    <scope>NUCLEOTIDE SEQUENCE [LARGE SCALE GENOMIC DNA]</scope>
    <source>
        <strain evidence="3">Wild caught</strain>
    </source>
</reference>
<dbReference type="Gene3D" id="3.30.70.1820">
    <property type="entry name" value="L1 transposable element, RRM domain"/>
    <property type="match status" value="1"/>
</dbReference>
<proteinExistence type="predicted"/>
<organism evidence="2 3">
    <name type="scientific">Latimeria chalumnae</name>
    <name type="common">Coelacanth</name>
    <dbReference type="NCBI Taxonomy" id="7897"/>
    <lineage>
        <taxon>Eukaryota</taxon>
        <taxon>Metazoa</taxon>
        <taxon>Chordata</taxon>
        <taxon>Craniata</taxon>
        <taxon>Vertebrata</taxon>
        <taxon>Euteleostomi</taxon>
        <taxon>Coelacanthiformes</taxon>
        <taxon>Coelacanthidae</taxon>
        <taxon>Latimeria</taxon>
    </lineage>
</organism>
<dbReference type="EMBL" id="AFYH01157823">
    <property type="status" value="NOT_ANNOTATED_CDS"/>
    <property type="molecule type" value="Genomic_DNA"/>
</dbReference>
<dbReference type="Proteomes" id="UP000008672">
    <property type="component" value="Unassembled WGS sequence"/>
</dbReference>
<name>H3AWF3_LATCH</name>
<dbReference type="InterPro" id="IPR004244">
    <property type="entry name" value="Transposase_22"/>
</dbReference>
<keyword evidence="3" id="KW-1185">Reference proteome</keyword>
<accession>H3AWF3</accession>
<evidence type="ECO:0000256" key="1">
    <source>
        <dbReference type="SAM" id="Coils"/>
    </source>
</evidence>
<sequence length="218" mass="24471">PLTALVLRSVTGDVPTDIKNILLMLNNITVATTSSSTTLNELKDMVSTLSQRMATVEQRISNVEDSQQKILEMSTELQKQITALTEGAEKGKLISFLQEVLPELLQLSPGTALDIKRVHHLLAPKPAVGQKPRLFIIKFRWYPIKEQLFTAAKELGALEWQGNRIQVLPDLSCDLQERCSHFLPVKQKLRECGIKYGLFYLALLKLTIEGETKTFSDP</sequence>
<dbReference type="Ensembl" id="ENSLACT00000014073.1">
    <property type="protein sequence ID" value="ENSLACP00000013974.1"/>
    <property type="gene ID" value="ENSLACG00000012304.1"/>
</dbReference>
<evidence type="ECO:0000313" key="2">
    <source>
        <dbReference type="Ensembl" id="ENSLACP00000013974.1"/>
    </source>
</evidence>
<evidence type="ECO:0000313" key="3">
    <source>
        <dbReference type="Proteomes" id="UP000008672"/>
    </source>
</evidence>
<dbReference type="PANTHER" id="PTHR11505">
    <property type="entry name" value="L1 TRANSPOSABLE ELEMENT-RELATED"/>
    <property type="match status" value="1"/>
</dbReference>
<reference evidence="2" key="3">
    <citation type="submission" date="2025-09" db="UniProtKB">
        <authorList>
            <consortium name="Ensembl"/>
        </authorList>
    </citation>
    <scope>IDENTIFICATION</scope>
</reference>
<evidence type="ECO:0008006" key="4">
    <source>
        <dbReference type="Google" id="ProtNLM"/>
    </source>
</evidence>
<feature type="coiled-coil region" evidence="1">
    <location>
        <begin position="39"/>
        <end position="66"/>
    </location>
</feature>
<keyword evidence="1" id="KW-0175">Coiled coil</keyword>
<dbReference type="STRING" id="7897.ENSLACP00000013974"/>
<dbReference type="AlphaFoldDB" id="H3AWF3"/>
<protein>
    <recommendedName>
        <fullName evidence="4">L1 transposable element RRM domain-containing protein</fullName>
    </recommendedName>
</protein>
<dbReference type="InParanoid" id="H3AWF3"/>
<dbReference type="HOGENOM" id="CLU_062834_2_1_1"/>